<gene>
    <name evidence="1" type="ORF">C8J55DRAFT_504411</name>
</gene>
<dbReference type="Proteomes" id="UP001150238">
    <property type="component" value="Unassembled WGS sequence"/>
</dbReference>
<dbReference type="AlphaFoldDB" id="A0A9W9AXL8"/>
<organism evidence="1 2">
    <name type="scientific">Lentinula lateritia</name>
    <dbReference type="NCBI Taxonomy" id="40482"/>
    <lineage>
        <taxon>Eukaryota</taxon>
        <taxon>Fungi</taxon>
        <taxon>Dikarya</taxon>
        <taxon>Basidiomycota</taxon>
        <taxon>Agaricomycotina</taxon>
        <taxon>Agaricomycetes</taxon>
        <taxon>Agaricomycetidae</taxon>
        <taxon>Agaricales</taxon>
        <taxon>Marasmiineae</taxon>
        <taxon>Omphalotaceae</taxon>
        <taxon>Lentinula</taxon>
    </lineage>
</organism>
<dbReference type="EMBL" id="JANVFS010000006">
    <property type="protein sequence ID" value="KAJ4491528.1"/>
    <property type="molecule type" value="Genomic_DNA"/>
</dbReference>
<sequence length="121" mass="13586">MSKFPFSTAVREPSQSRNVTPLSDEITALETCMVHFFAPTSVNVDWAKCDAHHNSFPMPKDAILLTQSETAWTMGVSSAYSKIIDLLAQSSGAKQVFLHLDGKGYPRRWRTHHPSRSPKRI</sequence>
<comment type="caution">
    <text evidence="1">The sequence shown here is derived from an EMBL/GenBank/DDBJ whole genome shotgun (WGS) entry which is preliminary data.</text>
</comment>
<proteinExistence type="predicted"/>
<evidence type="ECO:0000313" key="1">
    <source>
        <dbReference type="EMBL" id="KAJ4491528.1"/>
    </source>
</evidence>
<name>A0A9W9AXL8_9AGAR</name>
<protein>
    <submittedName>
        <fullName evidence="1">Uncharacterized protein</fullName>
    </submittedName>
</protein>
<reference evidence="1" key="2">
    <citation type="journal article" date="2023" name="Proc. Natl. Acad. Sci. U.S.A.">
        <title>A global phylogenomic analysis of the shiitake genus Lentinula.</title>
        <authorList>
            <person name="Sierra-Patev S."/>
            <person name="Min B."/>
            <person name="Naranjo-Ortiz M."/>
            <person name="Looney B."/>
            <person name="Konkel Z."/>
            <person name="Slot J.C."/>
            <person name="Sakamoto Y."/>
            <person name="Steenwyk J.L."/>
            <person name="Rokas A."/>
            <person name="Carro J."/>
            <person name="Camarero S."/>
            <person name="Ferreira P."/>
            <person name="Molpeceres G."/>
            <person name="Ruiz-Duenas F.J."/>
            <person name="Serrano A."/>
            <person name="Henrissat B."/>
            <person name="Drula E."/>
            <person name="Hughes K.W."/>
            <person name="Mata J.L."/>
            <person name="Ishikawa N.K."/>
            <person name="Vargas-Isla R."/>
            <person name="Ushijima S."/>
            <person name="Smith C.A."/>
            <person name="Donoghue J."/>
            <person name="Ahrendt S."/>
            <person name="Andreopoulos W."/>
            <person name="He G."/>
            <person name="LaButti K."/>
            <person name="Lipzen A."/>
            <person name="Ng V."/>
            <person name="Riley R."/>
            <person name="Sandor L."/>
            <person name="Barry K."/>
            <person name="Martinez A.T."/>
            <person name="Xiao Y."/>
            <person name="Gibbons J.G."/>
            <person name="Terashima K."/>
            <person name="Grigoriev I.V."/>
            <person name="Hibbett D."/>
        </authorList>
    </citation>
    <scope>NUCLEOTIDE SEQUENCE</scope>
    <source>
        <strain evidence="1">Sp2 HRB7682 ss15</strain>
    </source>
</reference>
<evidence type="ECO:0000313" key="2">
    <source>
        <dbReference type="Proteomes" id="UP001150238"/>
    </source>
</evidence>
<accession>A0A9W9AXL8</accession>
<reference evidence="1" key="1">
    <citation type="submission" date="2022-08" db="EMBL/GenBank/DDBJ databases">
        <authorList>
            <consortium name="DOE Joint Genome Institute"/>
            <person name="Min B."/>
            <person name="Riley R."/>
            <person name="Sierra-Patev S."/>
            <person name="Naranjo-Ortiz M."/>
            <person name="Looney B."/>
            <person name="Konkel Z."/>
            <person name="Slot J.C."/>
            <person name="Sakamoto Y."/>
            <person name="Steenwyk J.L."/>
            <person name="Rokas A."/>
            <person name="Carro J."/>
            <person name="Camarero S."/>
            <person name="Ferreira P."/>
            <person name="Molpeceres G."/>
            <person name="Ruiz-Duenas F.J."/>
            <person name="Serrano A."/>
            <person name="Henrissat B."/>
            <person name="Drula E."/>
            <person name="Hughes K.W."/>
            <person name="Mata J.L."/>
            <person name="Ishikawa N.K."/>
            <person name="Vargas-Isla R."/>
            <person name="Ushijima S."/>
            <person name="Smith C.A."/>
            <person name="Ahrendt S."/>
            <person name="Andreopoulos W."/>
            <person name="He G."/>
            <person name="Labutti K."/>
            <person name="Lipzen A."/>
            <person name="Ng V."/>
            <person name="Sandor L."/>
            <person name="Barry K."/>
            <person name="Martinez A.T."/>
            <person name="Xiao Y."/>
            <person name="Gibbons J.G."/>
            <person name="Terashima K."/>
            <person name="Hibbett D.S."/>
            <person name="Grigoriev I.V."/>
        </authorList>
    </citation>
    <scope>NUCLEOTIDE SEQUENCE</scope>
    <source>
        <strain evidence="1">Sp2 HRB7682 ss15</strain>
    </source>
</reference>